<dbReference type="SUPFAM" id="SSF46785">
    <property type="entry name" value="Winged helix' DNA-binding domain"/>
    <property type="match status" value="1"/>
</dbReference>
<keyword evidence="2" id="KW-0238">DNA-binding</keyword>
<dbReference type="InterPro" id="IPR029016">
    <property type="entry name" value="GAF-like_dom_sf"/>
</dbReference>
<sequence>MTVKSAVRVLRIFELLSTYKKGLTIKQISTFLQFPQSSTSALMKTLVHENYVTIHQHHLYVLGPRLIPIGQTALESVDLLSVATPSLKQLQSAVGETVFMATLVKGELIYIAKIDSDRSIRTSAYLGAKSPLYCTGLGKVYLAFMGETERNNYLESIILEPITDRTITSKKDLAVCLATYQIQGYAMDDEEHEEGLVCFAAPIFGNLSSIEAAVSVAGPKERMIKQKHSIIERLKETATRISSNLGYK</sequence>
<dbReference type="Gene3D" id="3.30.450.40">
    <property type="match status" value="1"/>
</dbReference>
<keyword evidence="3" id="KW-0804">Transcription</keyword>
<feature type="domain" description="HTH iclR-type" evidence="4">
    <location>
        <begin position="3"/>
        <end position="64"/>
    </location>
</feature>
<keyword evidence="7" id="KW-1185">Reference proteome</keyword>
<dbReference type="Proteomes" id="UP000051061">
    <property type="component" value="Unassembled WGS sequence"/>
</dbReference>
<dbReference type="Pfam" id="PF01614">
    <property type="entry name" value="IclR_C"/>
    <property type="match status" value="1"/>
</dbReference>
<dbReference type="InterPro" id="IPR014757">
    <property type="entry name" value="Tscrpt_reg_IclR_C"/>
</dbReference>
<dbReference type="AlphaFoldDB" id="A0A9D5I2X8"/>
<dbReference type="GO" id="GO:0003677">
    <property type="term" value="F:DNA binding"/>
    <property type="evidence" value="ECO:0007669"/>
    <property type="project" value="UniProtKB-KW"/>
</dbReference>
<proteinExistence type="predicted"/>
<dbReference type="InterPro" id="IPR050707">
    <property type="entry name" value="HTH_MetabolicPath_Reg"/>
</dbReference>
<dbReference type="InterPro" id="IPR036390">
    <property type="entry name" value="WH_DNA-bd_sf"/>
</dbReference>
<dbReference type="GO" id="GO:0003700">
    <property type="term" value="F:DNA-binding transcription factor activity"/>
    <property type="evidence" value="ECO:0007669"/>
    <property type="project" value="TreeGrafter"/>
</dbReference>
<keyword evidence="1" id="KW-0805">Transcription regulation</keyword>
<dbReference type="GO" id="GO:0045892">
    <property type="term" value="P:negative regulation of DNA-templated transcription"/>
    <property type="evidence" value="ECO:0007669"/>
    <property type="project" value="TreeGrafter"/>
</dbReference>
<accession>A0A9D5I2X8</accession>
<dbReference type="PANTHER" id="PTHR30136">
    <property type="entry name" value="HELIX-TURN-HELIX TRANSCRIPTIONAL REGULATOR, ICLR FAMILY"/>
    <property type="match status" value="1"/>
</dbReference>
<dbReference type="InterPro" id="IPR036388">
    <property type="entry name" value="WH-like_DNA-bd_sf"/>
</dbReference>
<evidence type="ECO:0000256" key="3">
    <source>
        <dbReference type="ARBA" id="ARBA00023163"/>
    </source>
</evidence>
<organism evidence="6 7">
    <name type="scientific">Alkalicoccobacillus plakortidis</name>
    <dbReference type="NCBI Taxonomy" id="444060"/>
    <lineage>
        <taxon>Bacteria</taxon>
        <taxon>Bacillati</taxon>
        <taxon>Bacillota</taxon>
        <taxon>Bacilli</taxon>
        <taxon>Bacillales</taxon>
        <taxon>Bacillaceae</taxon>
        <taxon>Alkalicoccobacillus</taxon>
    </lineage>
</organism>
<dbReference type="PROSITE" id="PS51077">
    <property type="entry name" value="HTH_ICLR"/>
    <property type="match status" value="1"/>
</dbReference>
<feature type="domain" description="IclR-ED" evidence="5">
    <location>
        <begin position="65"/>
        <end position="247"/>
    </location>
</feature>
<evidence type="ECO:0000313" key="7">
    <source>
        <dbReference type="Proteomes" id="UP000051061"/>
    </source>
</evidence>
<dbReference type="Gene3D" id="1.10.10.10">
    <property type="entry name" value="Winged helix-like DNA-binding domain superfamily/Winged helix DNA-binding domain"/>
    <property type="match status" value="1"/>
</dbReference>
<name>A0A9D5I2X8_9BACI</name>
<dbReference type="EMBL" id="LJJD01000010">
    <property type="protein sequence ID" value="KQL58271.1"/>
    <property type="molecule type" value="Genomic_DNA"/>
</dbReference>
<dbReference type="Pfam" id="PF09339">
    <property type="entry name" value="HTH_IclR"/>
    <property type="match status" value="1"/>
</dbReference>
<evidence type="ECO:0000259" key="4">
    <source>
        <dbReference type="PROSITE" id="PS51077"/>
    </source>
</evidence>
<evidence type="ECO:0000256" key="2">
    <source>
        <dbReference type="ARBA" id="ARBA00023125"/>
    </source>
</evidence>
<dbReference type="SMART" id="SM00346">
    <property type="entry name" value="HTH_ICLR"/>
    <property type="match status" value="1"/>
</dbReference>
<evidence type="ECO:0000259" key="5">
    <source>
        <dbReference type="PROSITE" id="PS51078"/>
    </source>
</evidence>
<dbReference type="PROSITE" id="PS51078">
    <property type="entry name" value="ICLR_ED"/>
    <property type="match status" value="1"/>
</dbReference>
<evidence type="ECO:0000313" key="6">
    <source>
        <dbReference type="EMBL" id="KQL58271.1"/>
    </source>
</evidence>
<reference evidence="6 7" key="1">
    <citation type="submission" date="2015-09" db="EMBL/GenBank/DDBJ databases">
        <title>Genome sequencing project for genomic taxonomy and phylogenomics of Bacillus-like bacteria.</title>
        <authorList>
            <person name="Liu B."/>
            <person name="Wang J."/>
            <person name="Zhu Y."/>
            <person name="Liu G."/>
            <person name="Chen Q."/>
            <person name="Chen Z."/>
            <person name="Lan J."/>
            <person name="Che J."/>
            <person name="Ge C."/>
            <person name="Shi H."/>
            <person name="Pan Z."/>
            <person name="Liu X."/>
        </authorList>
    </citation>
    <scope>NUCLEOTIDE SEQUENCE [LARGE SCALE GENOMIC DNA]</scope>
    <source>
        <strain evidence="6 7">DSM 19153</strain>
    </source>
</reference>
<gene>
    <name evidence="6" type="ORF">AN965_04605</name>
</gene>
<dbReference type="SUPFAM" id="SSF55781">
    <property type="entry name" value="GAF domain-like"/>
    <property type="match status" value="1"/>
</dbReference>
<dbReference type="PANTHER" id="PTHR30136:SF35">
    <property type="entry name" value="HTH-TYPE TRANSCRIPTIONAL REGULATOR RV1719"/>
    <property type="match status" value="1"/>
</dbReference>
<dbReference type="InterPro" id="IPR005471">
    <property type="entry name" value="Tscrpt_reg_IclR_N"/>
</dbReference>
<comment type="caution">
    <text evidence="6">The sequence shown here is derived from an EMBL/GenBank/DDBJ whole genome shotgun (WGS) entry which is preliminary data.</text>
</comment>
<protein>
    <submittedName>
        <fullName evidence="6">IclR family transcriptional regulator</fullName>
    </submittedName>
</protein>
<evidence type="ECO:0000256" key="1">
    <source>
        <dbReference type="ARBA" id="ARBA00023015"/>
    </source>
</evidence>